<evidence type="ECO:0000256" key="2">
    <source>
        <dbReference type="ARBA" id="ARBA00023125"/>
    </source>
</evidence>
<dbReference type="PRINTS" id="PR00035">
    <property type="entry name" value="HTHGNTR"/>
</dbReference>
<dbReference type="InterPro" id="IPR000524">
    <property type="entry name" value="Tscrpt_reg_HTH_GntR"/>
</dbReference>
<dbReference type="Gene3D" id="1.10.10.10">
    <property type="entry name" value="Winged helix-like DNA-binding domain superfamily/Winged helix DNA-binding domain"/>
    <property type="match status" value="1"/>
</dbReference>
<dbReference type="Pfam" id="PF00392">
    <property type="entry name" value="GntR"/>
    <property type="match status" value="1"/>
</dbReference>
<dbReference type="SUPFAM" id="SSF48008">
    <property type="entry name" value="GntR ligand-binding domain-like"/>
    <property type="match status" value="1"/>
</dbReference>
<proteinExistence type="predicted"/>
<dbReference type="PROSITE" id="PS50949">
    <property type="entry name" value="HTH_GNTR"/>
    <property type="match status" value="1"/>
</dbReference>
<evidence type="ECO:0000256" key="1">
    <source>
        <dbReference type="ARBA" id="ARBA00023015"/>
    </source>
</evidence>
<sequence length="225" mass="25558">MRYIGFMKNNIIKPIKRLSFRDEVYQNLKQAIITLQLQPEQRLHDKELAEQFGISRTPVREALKRLEDEGLVESIPGSATRVAPLKLEEARHAVTVVAVLHALATRLAVPLLEHSDMEELEFSTKTLQLSIEKKDIIKAIEADEAFHNVFLDVAGNPEIIHALERVVPKIQRLEISQFTSIKGLKSVEQHQQIITACKNKDCELAARLIENNWLSLGELLTLQTD</sequence>
<keyword evidence="1" id="KW-0805">Transcription regulation</keyword>
<dbReference type="PANTHER" id="PTHR43537:SF5">
    <property type="entry name" value="UXU OPERON TRANSCRIPTIONAL REGULATOR"/>
    <property type="match status" value="1"/>
</dbReference>
<dbReference type="InterPro" id="IPR011711">
    <property type="entry name" value="GntR_C"/>
</dbReference>
<dbReference type="CDD" id="cd07377">
    <property type="entry name" value="WHTH_GntR"/>
    <property type="match status" value="1"/>
</dbReference>
<dbReference type="InterPro" id="IPR000485">
    <property type="entry name" value="AsnC-type_HTH_dom"/>
</dbReference>
<dbReference type="EMBL" id="AP017312">
    <property type="protein sequence ID" value="BAU28393.1"/>
    <property type="molecule type" value="Genomic_DNA"/>
</dbReference>
<gene>
    <name evidence="4" type="primary">ydfH_2</name>
    <name evidence="4" type="ORF">CB4_02567</name>
</gene>
<organism evidence="4 5">
    <name type="scientific">Aneurinibacillus soli</name>
    <dbReference type="NCBI Taxonomy" id="1500254"/>
    <lineage>
        <taxon>Bacteria</taxon>
        <taxon>Bacillati</taxon>
        <taxon>Bacillota</taxon>
        <taxon>Bacilli</taxon>
        <taxon>Bacillales</taxon>
        <taxon>Paenibacillaceae</taxon>
        <taxon>Aneurinibacillus group</taxon>
        <taxon>Aneurinibacillus</taxon>
    </lineage>
</organism>
<evidence type="ECO:0000313" key="4">
    <source>
        <dbReference type="EMBL" id="BAU28393.1"/>
    </source>
</evidence>
<dbReference type="Gene3D" id="1.20.120.530">
    <property type="entry name" value="GntR ligand-binding domain-like"/>
    <property type="match status" value="1"/>
</dbReference>
<protein>
    <submittedName>
        <fullName evidence="4">Putative HTH-type transcriptional regulator YdfH</fullName>
    </submittedName>
</protein>
<dbReference type="AlphaFoldDB" id="A0A0U4WII1"/>
<reference evidence="4 5" key="1">
    <citation type="submission" date="2015-12" db="EMBL/GenBank/DDBJ databases">
        <title>Genome sequence of Aneurinibacillus soli.</title>
        <authorList>
            <person name="Lee J.S."/>
            <person name="Lee K.C."/>
            <person name="Kim K.K."/>
            <person name="Lee B.W."/>
        </authorList>
    </citation>
    <scope>NUCLEOTIDE SEQUENCE [LARGE SCALE GENOMIC DNA]</scope>
    <source>
        <strain evidence="4 5">CB4</strain>
    </source>
</reference>
<dbReference type="GO" id="GO:0003700">
    <property type="term" value="F:DNA-binding transcription factor activity"/>
    <property type="evidence" value="ECO:0007669"/>
    <property type="project" value="InterPro"/>
</dbReference>
<keyword evidence="5" id="KW-1185">Reference proteome</keyword>
<dbReference type="Pfam" id="PF07729">
    <property type="entry name" value="FCD"/>
    <property type="match status" value="1"/>
</dbReference>
<keyword evidence="3" id="KW-0804">Transcription</keyword>
<dbReference type="PANTHER" id="PTHR43537">
    <property type="entry name" value="TRANSCRIPTIONAL REGULATOR, GNTR FAMILY"/>
    <property type="match status" value="1"/>
</dbReference>
<dbReference type="GO" id="GO:0043565">
    <property type="term" value="F:sequence-specific DNA binding"/>
    <property type="evidence" value="ECO:0007669"/>
    <property type="project" value="InterPro"/>
</dbReference>
<dbReference type="PRINTS" id="PR00033">
    <property type="entry name" value="HTHASNC"/>
</dbReference>
<dbReference type="InterPro" id="IPR036390">
    <property type="entry name" value="WH_DNA-bd_sf"/>
</dbReference>
<evidence type="ECO:0000313" key="5">
    <source>
        <dbReference type="Proteomes" id="UP000217696"/>
    </source>
</evidence>
<dbReference type="SMART" id="SM00895">
    <property type="entry name" value="FCD"/>
    <property type="match status" value="1"/>
</dbReference>
<dbReference type="SUPFAM" id="SSF46785">
    <property type="entry name" value="Winged helix' DNA-binding domain"/>
    <property type="match status" value="1"/>
</dbReference>
<keyword evidence="2" id="KW-0238">DNA-binding</keyword>
<dbReference type="KEGG" id="asoc:CB4_02567"/>
<dbReference type="SMART" id="SM00345">
    <property type="entry name" value="HTH_GNTR"/>
    <property type="match status" value="1"/>
</dbReference>
<evidence type="ECO:0000256" key="3">
    <source>
        <dbReference type="ARBA" id="ARBA00023163"/>
    </source>
</evidence>
<name>A0A0U4WII1_9BACL</name>
<dbReference type="Proteomes" id="UP000217696">
    <property type="component" value="Chromosome"/>
</dbReference>
<dbReference type="InterPro" id="IPR036388">
    <property type="entry name" value="WH-like_DNA-bd_sf"/>
</dbReference>
<dbReference type="InterPro" id="IPR008920">
    <property type="entry name" value="TF_FadR/GntR_C"/>
</dbReference>
<accession>A0A0U4WII1</accession>